<name>A0A5S9IS90_UABAM</name>
<evidence type="ECO:0000259" key="1">
    <source>
        <dbReference type="Pfam" id="PF02557"/>
    </source>
</evidence>
<dbReference type="AlphaFoldDB" id="A0A5S9IS90"/>
<dbReference type="OrthoDB" id="9792074at2"/>
<keyword evidence="3" id="KW-1185">Reference proteome</keyword>
<sequence>MNDVRELQLTGQVRTHITQIDEPRFAAHPKTVEAFLAMRDAAQKEGIILQPFSSFRNLKTQIRIWNKKFRGEKPLYNIHGQERDYHSLDKNEIIDAILGWSALPGASRHHWGSEIDVVDAAVMPQNYRVQLLPNEVQSDGIFARLHVWLDENMHKFDFFRPYRLHQGGMFPEPWHLSHAPISIPAQQELSIAMIENVIRNNHLEGKELLLRRLPQIFRDHINNVCLP</sequence>
<dbReference type="PANTHER" id="PTHR34385">
    <property type="entry name" value="D-ALANYL-D-ALANINE CARBOXYPEPTIDASE"/>
    <property type="match status" value="1"/>
</dbReference>
<dbReference type="GO" id="GO:0008233">
    <property type="term" value="F:peptidase activity"/>
    <property type="evidence" value="ECO:0007669"/>
    <property type="project" value="InterPro"/>
</dbReference>
<dbReference type="EMBL" id="AP019860">
    <property type="protein sequence ID" value="BBM86482.1"/>
    <property type="molecule type" value="Genomic_DNA"/>
</dbReference>
<dbReference type="RefSeq" id="WP_151970538.1">
    <property type="nucleotide sequence ID" value="NZ_AP019860.1"/>
</dbReference>
<dbReference type="GO" id="GO:0006508">
    <property type="term" value="P:proteolysis"/>
    <property type="evidence" value="ECO:0007669"/>
    <property type="project" value="InterPro"/>
</dbReference>
<dbReference type="InterPro" id="IPR003709">
    <property type="entry name" value="VanY-like_core_dom"/>
</dbReference>
<dbReference type="KEGG" id="uam:UABAM_04868"/>
<dbReference type="Pfam" id="PF02557">
    <property type="entry name" value="VanY"/>
    <property type="match status" value="1"/>
</dbReference>
<dbReference type="InterPro" id="IPR009045">
    <property type="entry name" value="Zn_M74/Hedgehog-like"/>
</dbReference>
<protein>
    <submittedName>
        <fullName evidence="2">Peptidase M15</fullName>
    </submittedName>
</protein>
<organism evidence="2 3">
    <name type="scientific">Uabimicrobium amorphum</name>
    <dbReference type="NCBI Taxonomy" id="2596890"/>
    <lineage>
        <taxon>Bacteria</taxon>
        <taxon>Pseudomonadati</taxon>
        <taxon>Planctomycetota</taxon>
        <taxon>Candidatus Uabimicrobiia</taxon>
        <taxon>Candidatus Uabimicrobiales</taxon>
        <taxon>Candidatus Uabimicrobiaceae</taxon>
        <taxon>Candidatus Uabimicrobium</taxon>
    </lineage>
</organism>
<proteinExistence type="predicted"/>
<evidence type="ECO:0000313" key="2">
    <source>
        <dbReference type="EMBL" id="BBM86482.1"/>
    </source>
</evidence>
<dbReference type="PANTHER" id="PTHR34385:SF1">
    <property type="entry name" value="PEPTIDOGLYCAN L-ALANYL-D-GLUTAMATE ENDOPEPTIDASE CWLK"/>
    <property type="match status" value="1"/>
</dbReference>
<dbReference type="CDD" id="cd14847">
    <property type="entry name" value="DD-carboxypeptidase_like"/>
    <property type="match status" value="1"/>
</dbReference>
<dbReference type="SUPFAM" id="SSF55166">
    <property type="entry name" value="Hedgehog/DD-peptidase"/>
    <property type="match status" value="1"/>
</dbReference>
<evidence type="ECO:0000313" key="3">
    <source>
        <dbReference type="Proteomes" id="UP000326354"/>
    </source>
</evidence>
<dbReference type="InterPro" id="IPR052179">
    <property type="entry name" value="DD-CPase-like"/>
</dbReference>
<reference evidence="2 3" key="1">
    <citation type="submission" date="2019-08" db="EMBL/GenBank/DDBJ databases">
        <title>Complete genome sequence of Candidatus Uab amorphum.</title>
        <authorList>
            <person name="Shiratori T."/>
            <person name="Suzuki S."/>
            <person name="Kakizawa Y."/>
            <person name="Ishida K."/>
        </authorList>
    </citation>
    <scope>NUCLEOTIDE SEQUENCE [LARGE SCALE GENOMIC DNA]</scope>
    <source>
        <strain evidence="2 3">SRT547</strain>
    </source>
</reference>
<gene>
    <name evidence="2" type="ORF">UABAM_04868</name>
</gene>
<dbReference type="Proteomes" id="UP000326354">
    <property type="component" value="Chromosome"/>
</dbReference>
<feature type="domain" description="D-alanyl-D-alanine carboxypeptidase-like core" evidence="1">
    <location>
        <begin position="28"/>
        <end position="180"/>
    </location>
</feature>
<dbReference type="Gene3D" id="3.30.1380.10">
    <property type="match status" value="1"/>
</dbReference>
<accession>A0A5S9IS90</accession>